<reference evidence="2" key="1">
    <citation type="submission" date="2016-05" db="EMBL/GenBank/DDBJ databases">
        <title>Comparative genomics of biotechnologically important yeasts.</title>
        <authorList>
            <consortium name="DOE Joint Genome Institute"/>
            <person name="Riley R."/>
            <person name="Haridas S."/>
            <person name="Wolfe K.H."/>
            <person name="Lopes M.R."/>
            <person name="Hittinger C.T."/>
            <person name="Goker M."/>
            <person name="Salamov A."/>
            <person name="Wisecaver J."/>
            <person name="Long T.M."/>
            <person name="Aerts A.L."/>
            <person name="Barry K."/>
            <person name="Choi C."/>
            <person name="Clum A."/>
            <person name="Coughlan A.Y."/>
            <person name="Deshpande S."/>
            <person name="Douglass A.P."/>
            <person name="Hanson S.J."/>
            <person name="Klenk H.-P."/>
            <person name="Labutti K."/>
            <person name="Lapidus A."/>
            <person name="Lindquist E."/>
            <person name="Lipzen A."/>
            <person name="Meier-Kolthoff J.P."/>
            <person name="Ohm R.A."/>
            <person name="Otillar R.P."/>
            <person name="Pangilinan J."/>
            <person name="Peng Y."/>
            <person name="Rokas A."/>
            <person name="Rosa C.A."/>
            <person name="Scheuner C."/>
            <person name="Sibirny A.A."/>
            <person name="Slot J.C."/>
            <person name="Stielow J.B."/>
            <person name="Sun H."/>
            <person name="Kurtzman C.P."/>
            <person name="Blackwell M."/>
            <person name="Grigoriev I.V."/>
            <person name="Jeffries T.W."/>
        </authorList>
    </citation>
    <scope>NUCLEOTIDE SEQUENCE [LARGE SCALE GENOMIC DNA]</scope>
    <source>
        <strain evidence="2">NRRL Y-2460</strain>
    </source>
</reference>
<accession>A0A1E4U163</accession>
<dbReference type="PANTHER" id="PTHR13056:SF0">
    <property type="entry name" value="VACUOLAR FUSION PROTEIN CCZ1 HOMOLOG-RELATED"/>
    <property type="match status" value="1"/>
</dbReference>
<sequence length="436" mass="51554">MINKDDDNIKKNQISQDSIIDLLNYIEEIEIKYGLDKIILKNLPPSTHQEQHQQQRLEELRMHATNIATTYITDPLTQIVYAPINAVNNFSEYLPTWKLWGDSSNNDNDNNNVHDNNTNQISNEEHFSNNTGIDNVVVNSEIDKGRFIVGYSKTLENVEDETLNIISKIIYLNSNDQKNAVNECKLVVYNIMNFNIFLIYKSDYPLLNEVNFYQDLKKFLYEDVYKLHLQKINNITTNKISPNISNNENVVINISSSEPFYYILIDENGKTYQTSLPYILEHNKNDELDKSNKSQLMHVHNNLISFYMSLKSNNEQVNDDEVLVKSFRNWWFFYKKFDSNNDKFFKNKKLIILKKTNHTSKNDDIKRLFTTPNSRKLLFTKNDHVKRHNKTTDNNNFYNDNQEDLKNENSDFLNFLQNLGEDVWEWYLQYKNEGIL</sequence>
<gene>
    <name evidence="1" type="ORF">PACTADRAFT_47627</name>
</gene>
<evidence type="ECO:0008006" key="3">
    <source>
        <dbReference type="Google" id="ProtNLM"/>
    </source>
</evidence>
<dbReference type="OrthoDB" id="240546at2759"/>
<dbReference type="GO" id="GO:0035658">
    <property type="term" value="C:Mon1-Ccz1 complex"/>
    <property type="evidence" value="ECO:0007669"/>
    <property type="project" value="InterPro"/>
</dbReference>
<evidence type="ECO:0000313" key="2">
    <source>
        <dbReference type="Proteomes" id="UP000094236"/>
    </source>
</evidence>
<dbReference type="PANTHER" id="PTHR13056">
    <property type="entry name" value="VACUOLAR FUSION PROTEIN CCZ1 HOMOLOG-RELATED"/>
    <property type="match status" value="1"/>
</dbReference>
<organism evidence="1 2">
    <name type="scientific">Pachysolen tannophilus NRRL Y-2460</name>
    <dbReference type="NCBI Taxonomy" id="669874"/>
    <lineage>
        <taxon>Eukaryota</taxon>
        <taxon>Fungi</taxon>
        <taxon>Dikarya</taxon>
        <taxon>Ascomycota</taxon>
        <taxon>Saccharomycotina</taxon>
        <taxon>Pichiomycetes</taxon>
        <taxon>Pachysolenaceae</taxon>
        <taxon>Pachysolen</taxon>
    </lineage>
</organism>
<dbReference type="GO" id="GO:0016192">
    <property type="term" value="P:vesicle-mediated transport"/>
    <property type="evidence" value="ECO:0007669"/>
    <property type="project" value="InterPro"/>
</dbReference>
<keyword evidence="2" id="KW-1185">Reference proteome</keyword>
<dbReference type="AlphaFoldDB" id="A0A1E4U163"/>
<protein>
    <recommendedName>
        <fullName evidence="3">CCZ1/INTU/HSP4 first Longin domain-containing protein</fullName>
    </recommendedName>
</protein>
<dbReference type="InterPro" id="IPR013176">
    <property type="entry name" value="Ccz1"/>
</dbReference>
<proteinExistence type="predicted"/>
<dbReference type="EMBL" id="KV454011">
    <property type="protein sequence ID" value="ODV97773.1"/>
    <property type="molecule type" value="Genomic_DNA"/>
</dbReference>
<evidence type="ECO:0000313" key="1">
    <source>
        <dbReference type="EMBL" id="ODV97773.1"/>
    </source>
</evidence>
<dbReference type="Proteomes" id="UP000094236">
    <property type="component" value="Unassembled WGS sequence"/>
</dbReference>
<name>A0A1E4U163_PACTA</name>